<protein>
    <submittedName>
        <fullName evidence="1">Uncharacterized protein</fullName>
    </submittedName>
</protein>
<dbReference type="AlphaFoldDB" id="A0A6G1CI18"/>
<name>A0A6G1CI18_9ORYZ</name>
<proteinExistence type="predicted"/>
<dbReference type="Proteomes" id="UP000479710">
    <property type="component" value="Unassembled WGS sequence"/>
</dbReference>
<reference evidence="1 2" key="1">
    <citation type="submission" date="2019-11" db="EMBL/GenBank/DDBJ databases">
        <title>Whole genome sequence of Oryza granulata.</title>
        <authorList>
            <person name="Li W."/>
        </authorList>
    </citation>
    <scope>NUCLEOTIDE SEQUENCE [LARGE SCALE GENOMIC DNA]</scope>
    <source>
        <strain evidence="2">cv. Menghai</strain>
        <tissue evidence="1">Leaf</tissue>
    </source>
</reference>
<comment type="caution">
    <text evidence="1">The sequence shown here is derived from an EMBL/GenBank/DDBJ whole genome shotgun (WGS) entry which is preliminary data.</text>
</comment>
<accession>A0A6G1CI18</accession>
<gene>
    <name evidence="1" type="ORF">E2562_024098</name>
</gene>
<sequence length="122" mass="13369">MPASDGTPAGEEAEAGHAGMLFFSLCTGSNLSVKQPGPYLSSPSKLALFSARRTLGCSLLLWCCQPSWPGWVIELSSMYQLMEQQNNHITSHPLRVLYGQLGRCYAYRQKPISDKTCSLVTV</sequence>
<evidence type="ECO:0000313" key="2">
    <source>
        <dbReference type="Proteomes" id="UP000479710"/>
    </source>
</evidence>
<dbReference type="EMBL" id="SPHZ02000009">
    <property type="protein sequence ID" value="KAF0899780.1"/>
    <property type="molecule type" value="Genomic_DNA"/>
</dbReference>
<keyword evidence="2" id="KW-1185">Reference proteome</keyword>
<organism evidence="1 2">
    <name type="scientific">Oryza meyeriana var. granulata</name>
    <dbReference type="NCBI Taxonomy" id="110450"/>
    <lineage>
        <taxon>Eukaryota</taxon>
        <taxon>Viridiplantae</taxon>
        <taxon>Streptophyta</taxon>
        <taxon>Embryophyta</taxon>
        <taxon>Tracheophyta</taxon>
        <taxon>Spermatophyta</taxon>
        <taxon>Magnoliopsida</taxon>
        <taxon>Liliopsida</taxon>
        <taxon>Poales</taxon>
        <taxon>Poaceae</taxon>
        <taxon>BOP clade</taxon>
        <taxon>Oryzoideae</taxon>
        <taxon>Oryzeae</taxon>
        <taxon>Oryzinae</taxon>
        <taxon>Oryza</taxon>
        <taxon>Oryza meyeriana</taxon>
    </lineage>
</organism>
<evidence type="ECO:0000313" key="1">
    <source>
        <dbReference type="EMBL" id="KAF0899780.1"/>
    </source>
</evidence>